<feature type="compositionally biased region" description="Acidic residues" evidence="1">
    <location>
        <begin position="83"/>
        <end position="114"/>
    </location>
</feature>
<gene>
    <name evidence="4" type="ORF">MDUV_31990</name>
</gene>
<dbReference type="InterPro" id="IPR015943">
    <property type="entry name" value="WD40/YVTN_repeat-like_dom_sf"/>
</dbReference>
<feature type="compositionally biased region" description="Polar residues" evidence="1">
    <location>
        <begin position="30"/>
        <end position="42"/>
    </location>
</feature>
<feature type="signal peptide" evidence="2">
    <location>
        <begin position="1"/>
        <end position="29"/>
    </location>
</feature>
<keyword evidence="5" id="KW-1185">Reference proteome</keyword>
<dbReference type="SUPFAM" id="SSF50969">
    <property type="entry name" value="YVTN repeat-like/Quinoprotein amine dehydrogenase"/>
    <property type="match status" value="1"/>
</dbReference>
<feature type="region of interest" description="Disordered" evidence="1">
    <location>
        <begin position="30"/>
        <end position="233"/>
    </location>
</feature>
<dbReference type="EMBL" id="AP022563">
    <property type="protein sequence ID" value="BBX18339.1"/>
    <property type="molecule type" value="Genomic_DNA"/>
</dbReference>
<dbReference type="SUPFAM" id="SSF53474">
    <property type="entry name" value="alpha/beta-Hydrolases"/>
    <property type="match status" value="1"/>
</dbReference>
<dbReference type="Proteomes" id="UP000467006">
    <property type="component" value="Chromosome"/>
</dbReference>
<dbReference type="SUPFAM" id="SSF63829">
    <property type="entry name" value="Calcium-dependent phosphotriesterase"/>
    <property type="match status" value="1"/>
</dbReference>
<accession>A0A7I7K4F8</accession>
<evidence type="ECO:0000256" key="1">
    <source>
        <dbReference type="SAM" id="MobiDB-lite"/>
    </source>
</evidence>
<keyword evidence="2" id="KW-0732">Signal</keyword>
<dbReference type="Pfam" id="PF07819">
    <property type="entry name" value="PGAP1"/>
    <property type="match status" value="1"/>
</dbReference>
<reference evidence="4 5" key="1">
    <citation type="journal article" date="2019" name="Emerg. Microbes Infect.">
        <title>Comprehensive subspecies identification of 175 nontuberculous mycobacteria species based on 7547 genomic profiles.</title>
        <authorList>
            <person name="Matsumoto Y."/>
            <person name="Kinjo T."/>
            <person name="Motooka D."/>
            <person name="Nabeya D."/>
            <person name="Jung N."/>
            <person name="Uechi K."/>
            <person name="Horii T."/>
            <person name="Iida T."/>
            <person name="Fujita J."/>
            <person name="Nakamura S."/>
        </authorList>
    </citation>
    <scope>NUCLEOTIDE SEQUENCE [LARGE SCALE GENOMIC DNA]</scope>
    <source>
        <strain evidence="4 5">JCM 6396</strain>
    </source>
</reference>
<dbReference type="Gene3D" id="2.130.10.10">
    <property type="entry name" value="YVTN repeat-like/Quinoprotein amine dehydrogenase"/>
    <property type="match status" value="2"/>
</dbReference>
<dbReference type="Gene3D" id="3.40.50.1820">
    <property type="entry name" value="alpha/beta hydrolase"/>
    <property type="match status" value="1"/>
</dbReference>
<evidence type="ECO:0000259" key="3">
    <source>
        <dbReference type="Pfam" id="PF07819"/>
    </source>
</evidence>
<proteinExistence type="predicted"/>
<organism evidence="4 5">
    <name type="scientific">Mycolicibacterium duvalii</name>
    <dbReference type="NCBI Taxonomy" id="39688"/>
    <lineage>
        <taxon>Bacteria</taxon>
        <taxon>Bacillati</taxon>
        <taxon>Actinomycetota</taxon>
        <taxon>Actinomycetes</taxon>
        <taxon>Mycobacteriales</taxon>
        <taxon>Mycobacteriaceae</taxon>
        <taxon>Mycolicibacterium</taxon>
    </lineage>
</organism>
<evidence type="ECO:0000313" key="4">
    <source>
        <dbReference type="EMBL" id="BBX18339.1"/>
    </source>
</evidence>
<dbReference type="InterPro" id="IPR029058">
    <property type="entry name" value="AB_hydrolase_fold"/>
</dbReference>
<dbReference type="Pfam" id="PF17963">
    <property type="entry name" value="Big_9"/>
    <property type="match status" value="5"/>
</dbReference>
<feature type="compositionally biased region" description="Polar residues" evidence="1">
    <location>
        <begin position="148"/>
        <end position="158"/>
    </location>
</feature>
<evidence type="ECO:0000313" key="5">
    <source>
        <dbReference type="Proteomes" id="UP000467006"/>
    </source>
</evidence>
<dbReference type="Gene3D" id="2.120.10.30">
    <property type="entry name" value="TolB, C-terminal domain"/>
    <property type="match status" value="1"/>
</dbReference>
<sequence>MGYAKYVGRVGALAVALGIGTAVANPAWADTQTNDTETSSTGVADARSRASAGPDRRAGSPGPTALSEPTASSEPARLTTGIDADDIDAGDDVEEAVDEPELTIDDEESGDNVAEDTSALEPGPVNEEDEADERRAGRTLVGDAPATANISDRSSSVTLPADRTRRPAASGPERAETTSSSEISPADDGAGSTGIMEFRILTEQSSPSTHRPRTPDNPGTETRDVPAPAPLVRQPKTPLGAILGGPAAMLDIAVKAINMLFSPAPTMPGDPPLLLGVLAFVRREVTRTFFNSSPHAVGDVASTSESIPTRIAVLDNDTDRGAGDVLTVTEYTQATNGVVSLNNDGSFTYTPHAGYVGTDTFTYRVSDEASPWHVHSLASLLKGGHGSTATVTVTVNPIENQTPSAGDDSTTTAEDTPTVIDVLANDTDPDGDTLTISTVGTPSHGTAVVADGKITYTPATDYHGDDTFTYTVSDGTATDTATVAVTITPTNDAPVAAADTASTAEDTPTVIDVLANDTDPDGDTHTISKVSTPGHGTAVVTDGKITYTPDANYHGDDTFTYTVTDSTAANTATVTVTVTPANDAPVASDDTFTMPADATSATFNVLANDTDPDRDSLSVVAVTGAINGTATFSGGTVTYTPATGFTGTEVLTYTVSDGRLTDTATLTVIVPVYNATPVAGTPAYDFTTNSGSGTVTGTINVSDPDGDTLTFELTARPVEEVGMVAIDSETGSWEFIPTAQARLGAWLGTGESSATFSVTVSDGQATTTINVVAPIDAAVTFTRDVFDIDAERLEAQGLAISPDGRLYLTQYLADDSAGQVTVIGRGGSVDAVIDIASVIPQAISTAYDVAVGPDGRVYVSSEVGDSWEDYVQESFHGAVLVIDPASDYSVALFAELAEPASGIDVDSAGRVYVGSWTTKTITVLNPDGSNADVIHLPEPADAATGVTGVAVGPTDRMYVTDPWQGTVTVVERDGSIAHTIDLGGTPWSVEVGGNGAVYVSDPDTGTLTVLNQDGSIAAVANLGSDSYPADVTLGADGRVYVPLTATGDDGALGRIIVLTPVAVARLLGATVIGEPIAGTPGSVDGSIYSSPVVTADGTIYQTVSTRDSAGVATVTVTVIAPSGTTTHTEPVSGDPAGPLVMGENGTAYQTITHRDSDTDATVTGVIIMPPAGQSWFTGHHVGAPAGPVVLGADGTGYQTLSQLMSDGTYTTTVLVITSDGATPYTLNGFPGSSGIGAPSGPVVAPDGTVYLTVGDWVIDPNTLQAGEHTTTVAILGPNGPSTSSIDGAAGGGVGLASDGSVYQPIYQTPTRPDATLGTAVLAVLTDNGLVQLGGTVDGIPIGSPVIGPDGTLYQTVFSPVFDADAGTVEYVTAVAVITPTGLTSILSDIAGIPLRASDGSSVLPVVVGPDGTAYQVAQNLDPATYTTSTTLAVLTATGDTDITDIAGEAVGPVVPGVDGRAFLTTYDAETDTTRVAVITANGTTIRELAGRPGDSQLTAMNWSVVVAPDGTAYQTTSAVDPDSGVNTTKVSVISETGIVTHTIDGSPAGSVVFAPDGTVYQSVGRIDPYSGDSSTTVSVISPMGITPITHPITGTPAGSVMFGPRGSIYQVTVETNGGMIDATSRVFVIGGAATATTAYAAGGAPENLAATAWDAPALMTVEAMVTAPASAPATVAAQSALAGGVQGVAISAANIESTLLRAVAPIATISTSAVFPYAGQVAVSPDGVHVYTVSISGTGSTVQQAISIVNTRTNTVKTIPVGNGYPYNAYGIAVSPDGRSVYTNGLTFTGISYQPAAFILDTVTHTVRTIPISGAYFNEVGIAVSPDGRHVYYSGVTGNAGGTHQQVLTVLDTTSNTVSTIPVPNQNSSDTPYFVHGVVVSPDSQRVYTTRVTPNGSVAVTVLDTATNTVSSIPVNGPLFARGLALSPDGRSAYTVGVNSDGTTAITVLNTSTKTITTIPVPVPVPYLYGNPYAYAVTVSPDGRRVYANTGNGGVIVFDAITKDVTIVPINVAGVDPQTGGIAISPDGHRMYITSGDLDYGSNGQEAVLVLDTAKINSVATKFIAMQALQEALSRLIPSTGDYQVEKKVETEEMRASNLLGRIPDSNETREAIKIQIIDTDPDDGEVTPETTRMVVYLSGMLGKANPFAKLASSAGAVAVANGQIPHEVADEIDKFWQKYKPAEIMLVGYSKGGMIAQNYAEQGRHSRRVRALVTFASPIVQPPNFDYPAIHLRDVFDSIPRWLDQPQDKQENSEVARTYDWIGSGKHETKNYTDGAHWFEINGGRVLIKNAMAEFEGTEIYNFVRYY</sequence>
<feature type="domain" description="GPI inositol-deacylase PGAP1-like alpha/beta" evidence="3">
    <location>
        <begin position="2177"/>
        <end position="2252"/>
    </location>
</feature>
<dbReference type="Gene3D" id="2.60.40.2810">
    <property type="match status" value="4"/>
</dbReference>
<dbReference type="InterPro" id="IPR011042">
    <property type="entry name" value="6-blade_b-propeller_TolB-like"/>
</dbReference>
<dbReference type="KEGG" id="mdu:MDUV_31990"/>
<protein>
    <recommendedName>
        <fullName evidence="3">GPI inositol-deacylase PGAP1-like alpha/beta domain-containing protein</fullName>
    </recommendedName>
</protein>
<dbReference type="PANTHER" id="PTHR34720:SF9">
    <property type="entry name" value="BLR4714 PROTEIN"/>
    <property type="match status" value="1"/>
</dbReference>
<evidence type="ECO:0000256" key="2">
    <source>
        <dbReference type="SAM" id="SignalP"/>
    </source>
</evidence>
<dbReference type="GO" id="GO:0016788">
    <property type="term" value="F:hydrolase activity, acting on ester bonds"/>
    <property type="evidence" value="ECO:0007669"/>
    <property type="project" value="InterPro"/>
</dbReference>
<dbReference type="NCBIfam" id="NF012211">
    <property type="entry name" value="tand_rpt_95"/>
    <property type="match status" value="4"/>
</dbReference>
<feature type="chain" id="PRO_5029806047" description="GPI inositol-deacylase PGAP1-like alpha/beta domain-containing protein" evidence="2">
    <location>
        <begin position="30"/>
        <end position="2308"/>
    </location>
</feature>
<name>A0A7I7K4F8_9MYCO</name>
<dbReference type="PANTHER" id="PTHR34720">
    <property type="entry name" value="MICROCYSTIN DEPENDENT PROTEIN"/>
    <property type="match status" value="1"/>
</dbReference>
<dbReference type="InterPro" id="IPR012908">
    <property type="entry name" value="PGAP1-ab_dom-like"/>
</dbReference>
<dbReference type="InterPro" id="IPR011044">
    <property type="entry name" value="Quino_amine_DH_bsu"/>
</dbReference>